<evidence type="ECO:0000256" key="1">
    <source>
        <dbReference type="SAM" id="MobiDB-lite"/>
    </source>
</evidence>
<sequence>MPLAPPVAWRTLAAGWVSRPTHPVLRNCVHCRRLTIPQFGTAVAALTPVADFRPRSMSSRARGYRPDPDHSWQAQTEYHNAYDVAIQTTQAQGYLHRFHEALRQGDVDDAWLYFNRLAKFPAVASRVTIHDMTRLFWLINRNTNHPGWRAIGHELTTLSQSAPPEGLTIEFMNERLRFQMLLGRYVAARDVLNRIRDSNIRPTNETYNIALAAHRLRHWPWLRDLYRQVEYYQARDAAEWATQGYCPHPPLVPSLDVYHQLYSSALDHGNANQAAFIWQEINRCHGPSLMPRTYHHRVRHLIQTTGSVAAGADLIRYLLAARLPVLNCTFHLLIDQVATVETPSAAELDALELAVDMTMMRQYQLPLHYTAAAIRGCLAGERLGWAKHILAYWEKSHESPGQRLPAHPPPWLTAPQPTAVYPQDLYALFVTYYASHNQYAAAEAIVARWSPDDSPNGSIVTESWVLALIRLFRWQRDPERLQRLFRRIWHNHGFKLTSVVANAFISAMTRLRLPRFQPILYRWLIIHGRPHRVATNYLVKHYLHGCQNPRGAMAVVDAAIANGAAVYPGTFALLDAAAGAMENRPPVDTLPATNLILGKSLFNVGPVPHLTHGAMWAENRDRAMSKPKPPSASMPIFGVQKGWSNRRRRR</sequence>
<feature type="region of interest" description="Disordered" evidence="1">
    <location>
        <begin position="621"/>
        <end position="650"/>
    </location>
</feature>
<proteinExistence type="predicted"/>
<keyword evidence="3" id="KW-1185">Reference proteome</keyword>
<comment type="caution">
    <text evidence="2">The sequence shown here is derived from an EMBL/GenBank/DDBJ whole genome shotgun (WGS) entry which is preliminary data.</text>
</comment>
<protein>
    <submittedName>
        <fullName evidence="2">Uncharacterized protein</fullName>
    </submittedName>
</protein>
<evidence type="ECO:0000313" key="3">
    <source>
        <dbReference type="Proteomes" id="UP001150569"/>
    </source>
</evidence>
<accession>A0A9W8E2U3</accession>
<reference evidence="2" key="1">
    <citation type="submission" date="2022-07" db="EMBL/GenBank/DDBJ databases">
        <title>Phylogenomic reconstructions and comparative analyses of Kickxellomycotina fungi.</title>
        <authorList>
            <person name="Reynolds N.K."/>
            <person name="Stajich J.E."/>
            <person name="Barry K."/>
            <person name="Grigoriev I.V."/>
            <person name="Crous P."/>
            <person name="Smith M.E."/>
        </authorList>
    </citation>
    <scope>NUCLEOTIDE SEQUENCE</scope>
    <source>
        <strain evidence="2">RSA 861</strain>
    </source>
</reference>
<name>A0A9W8E2U3_9FUNG</name>
<evidence type="ECO:0000313" key="2">
    <source>
        <dbReference type="EMBL" id="KAJ1930363.1"/>
    </source>
</evidence>
<organism evidence="2 3">
    <name type="scientific">Tieghemiomyces parasiticus</name>
    <dbReference type="NCBI Taxonomy" id="78921"/>
    <lineage>
        <taxon>Eukaryota</taxon>
        <taxon>Fungi</taxon>
        <taxon>Fungi incertae sedis</taxon>
        <taxon>Zoopagomycota</taxon>
        <taxon>Kickxellomycotina</taxon>
        <taxon>Dimargaritomycetes</taxon>
        <taxon>Dimargaritales</taxon>
        <taxon>Dimargaritaceae</taxon>
        <taxon>Tieghemiomyces</taxon>
    </lineage>
</organism>
<gene>
    <name evidence="2" type="ORF">IWQ60_000384</name>
</gene>
<dbReference type="Proteomes" id="UP001150569">
    <property type="component" value="Unassembled WGS sequence"/>
</dbReference>
<dbReference type="EMBL" id="JANBPT010000009">
    <property type="protein sequence ID" value="KAJ1930363.1"/>
    <property type="molecule type" value="Genomic_DNA"/>
</dbReference>
<dbReference type="AlphaFoldDB" id="A0A9W8E2U3"/>